<feature type="transmembrane region" description="Helical" evidence="6">
    <location>
        <begin position="464"/>
        <end position="488"/>
    </location>
</feature>
<feature type="transmembrane region" description="Helical" evidence="6">
    <location>
        <begin position="126"/>
        <end position="147"/>
    </location>
</feature>
<organism evidence="7 8">
    <name type="scientific">Phocaeicola dorei</name>
    <dbReference type="NCBI Taxonomy" id="357276"/>
    <lineage>
        <taxon>Bacteria</taxon>
        <taxon>Pseudomonadati</taxon>
        <taxon>Bacteroidota</taxon>
        <taxon>Bacteroidia</taxon>
        <taxon>Bacteroidales</taxon>
        <taxon>Bacteroidaceae</taxon>
        <taxon>Phocaeicola</taxon>
    </lineage>
</organism>
<feature type="transmembrane region" description="Helical" evidence="6">
    <location>
        <begin position="15"/>
        <end position="32"/>
    </location>
</feature>
<dbReference type="AlphaFoldDB" id="A0A076ILV7"/>
<evidence type="ECO:0000313" key="7">
    <source>
        <dbReference type="EMBL" id="GKH82088.1"/>
    </source>
</evidence>
<dbReference type="EMBL" id="BQOB01000001">
    <property type="protein sequence ID" value="GKH82088.1"/>
    <property type="molecule type" value="Genomic_DNA"/>
</dbReference>
<evidence type="ECO:0000256" key="1">
    <source>
        <dbReference type="ARBA" id="ARBA00004651"/>
    </source>
</evidence>
<keyword evidence="4 6" id="KW-1133">Transmembrane helix</keyword>
<keyword evidence="5 6" id="KW-0472">Membrane</keyword>
<feature type="transmembrane region" description="Helical" evidence="6">
    <location>
        <begin position="373"/>
        <end position="395"/>
    </location>
</feature>
<evidence type="ECO:0008006" key="9">
    <source>
        <dbReference type="Google" id="ProtNLM"/>
    </source>
</evidence>
<comment type="caution">
    <text evidence="7">The sequence shown here is derived from an EMBL/GenBank/DDBJ whole genome shotgun (WGS) entry which is preliminary data.</text>
</comment>
<accession>A0A076ILV7</accession>
<feature type="transmembrane region" description="Helical" evidence="6">
    <location>
        <begin position="187"/>
        <end position="207"/>
    </location>
</feature>
<name>A0A076ILV7_9BACT</name>
<proteinExistence type="predicted"/>
<feature type="transmembrane region" description="Helical" evidence="6">
    <location>
        <begin position="315"/>
        <end position="337"/>
    </location>
</feature>
<evidence type="ECO:0000256" key="6">
    <source>
        <dbReference type="SAM" id="Phobius"/>
    </source>
</evidence>
<dbReference type="GO" id="GO:0005886">
    <property type="term" value="C:plasma membrane"/>
    <property type="evidence" value="ECO:0007669"/>
    <property type="project" value="UniProtKB-SubCell"/>
</dbReference>
<dbReference type="RefSeq" id="WP_038609169.1">
    <property type="nucleotide sequence ID" value="NZ_BQOA01000001.1"/>
</dbReference>
<keyword evidence="3 6" id="KW-0812">Transmembrane</keyword>
<evidence type="ECO:0000256" key="4">
    <source>
        <dbReference type="ARBA" id="ARBA00022989"/>
    </source>
</evidence>
<dbReference type="KEGG" id="bdo:EL88_06310"/>
<dbReference type="InterPro" id="IPR050833">
    <property type="entry name" value="Poly_Biosynth_Transport"/>
</dbReference>
<dbReference type="PANTHER" id="PTHR30250">
    <property type="entry name" value="PST FAMILY PREDICTED COLANIC ACID TRANSPORTER"/>
    <property type="match status" value="1"/>
</dbReference>
<feature type="transmembrane region" description="Helical" evidence="6">
    <location>
        <begin position="401"/>
        <end position="423"/>
    </location>
</feature>
<feature type="transmembrane region" description="Helical" evidence="6">
    <location>
        <begin position="89"/>
        <end position="114"/>
    </location>
</feature>
<comment type="subcellular location">
    <subcellularLocation>
        <location evidence="1">Cell membrane</location>
        <topology evidence="1">Multi-pass membrane protein</topology>
    </subcellularLocation>
</comment>
<sequence length="510" mass="58043">MPENFNKNKILKNSLLLYLRMLFTMWLNLYATRLVLNNLGVEDMGVYGVVGSIVGMFTIFTSGITSAVQRFLTYELGSQKGNMNNVFCSSLNVIFILSFCVLLLLEIIGVWVLYHKINIPTSSMQAAFWVFQLSTLTCIINMISIPYNALIIAHEKMDAFAFISILQVILNCSAAYCLSFISNERLLMYGIMMAGISILIRIIYQLYCHSHFKETHYRWKIDPELLKSISKFAGISTSSSILQMISTQGITFVINWTFGVTINAVYVIALQLKNSILSFALNLLKAISPQITKTYASGEMEAHKKLIYTGSKMEVFLIYFIMIPFLFRTEYIMKLWLGEVPEYTVAFAQCIVFISLTYAAFEPIRAAVLATNKIAKFMIIPDSFYILVLPVSYFICNITENPIYMIVCIVFFDILTCCLRTYLASKVCIIKIQEMLFSIFLPCLLVASLSCLCCYVLSLITSYTISGFCILLICNSFILICIIYLVGLSSKEKYIINKYIKKLTTYMYVQ</sequence>
<dbReference type="Proteomes" id="UP001055104">
    <property type="component" value="Unassembled WGS sequence"/>
</dbReference>
<protein>
    <recommendedName>
        <fullName evidence="9">Lipopolysaccharide biosynthesis protein</fullName>
    </recommendedName>
</protein>
<feature type="transmembrane region" description="Helical" evidence="6">
    <location>
        <begin position="343"/>
        <end position="361"/>
    </location>
</feature>
<evidence type="ECO:0000313" key="8">
    <source>
        <dbReference type="Proteomes" id="UP001055104"/>
    </source>
</evidence>
<dbReference type="PANTHER" id="PTHR30250:SF26">
    <property type="entry name" value="PSMA PROTEIN"/>
    <property type="match status" value="1"/>
</dbReference>
<feature type="transmembrane region" description="Helical" evidence="6">
    <location>
        <begin position="159"/>
        <end position="181"/>
    </location>
</feature>
<dbReference type="eggNOG" id="COG2244">
    <property type="taxonomic scope" value="Bacteria"/>
</dbReference>
<evidence type="ECO:0000256" key="2">
    <source>
        <dbReference type="ARBA" id="ARBA00022475"/>
    </source>
</evidence>
<feature type="transmembrane region" description="Helical" evidence="6">
    <location>
        <begin position="435"/>
        <end position="458"/>
    </location>
</feature>
<gene>
    <name evidence="7" type="ORF">CE91St7_29720</name>
</gene>
<feature type="transmembrane region" description="Helical" evidence="6">
    <location>
        <begin position="44"/>
        <end position="68"/>
    </location>
</feature>
<feature type="transmembrane region" description="Helical" evidence="6">
    <location>
        <begin position="252"/>
        <end position="272"/>
    </location>
</feature>
<keyword evidence="2" id="KW-1003">Cell membrane</keyword>
<reference evidence="7" key="1">
    <citation type="submission" date="2022-01" db="EMBL/GenBank/DDBJ databases">
        <title>Novel bile acid biosynthetic pathways are enriched in the microbiome of centenarians.</title>
        <authorList>
            <person name="Sato Y."/>
            <person name="Atarashi K."/>
            <person name="Plichta R.D."/>
            <person name="Arai Y."/>
            <person name="Sasajima S."/>
            <person name="Kearney M.S."/>
            <person name="Suda W."/>
            <person name="Takeshita K."/>
            <person name="Sasaki T."/>
            <person name="Okamoto S."/>
            <person name="Skelly N.A."/>
            <person name="Okamura Y."/>
            <person name="Vlamakis H."/>
            <person name="Li Y."/>
            <person name="Tanoue T."/>
            <person name="Takei H."/>
            <person name="Nittono H."/>
            <person name="Narushima S."/>
            <person name="Irie J."/>
            <person name="Itoh H."/>
            <person name="Moriya K."/>
            <person name="Sugiura Y."/>
            <person name="Suematsu M."/>
            <person name="Moritoki N."/>
            <person name="Shibata S."/>
            <person name="Littman R.D."/>
            <person name="Fischbach A.M."/>
            <person name="Uwamino Y."/>
            <person name="Inoue T."/>
            <person name="Honda A."/>
            <person name="Hattori M."/>
            <person name="Murai T."/>
            <person name="Xavier J.R."/>
            <person name="Hirose N."/>
            <person name="Honda K."/>
        </authorList>
    </citation>
    <scope>NUCLEOTIDE SEQUENCE</scope>
    <source>
        <strain evidence="7">CE91-St7</strain>
    </source>
</reference>
<evidence type="ECO:0000256" key="5">
    <source>
        <dbReference type="ARBA" id="ARBA00023136"/>
    </source>
</evidence>
<evidence type="ECO:0000256" key="3">
    <source>
        <dbReference type="ARBA" id="ARBA00022692"/>
    </source>
</evidence>